<evidence type="ECO:0000256" key="3">
    <source>
        <dbReference type="ARBA" id="ARBA00023082"/>
    </source>
</evidence>
<keyword evidence="2" id="KW-0805">Transcription regulation</keyword>
<evidence type="ECO:0000313" key="8">
    <source>
        <dbReference type="Proteomes" id="UP000308430"/>
    </source>
</evidence>
<keyword evidence="8" id="KW-1185">Reference proteome</keyword>
<dbReference type="GO" id="GO:0006352">
    <property type="term" value="P:DNA-templated transcription initiation"/>
    <property type="evidence" value="ECO:0007669"/>
    <property type="project" value="InterPro"/>
</dbReference>
<dbReference type="InterPro" id="IPR014284">
    <property type="entry name" value="RNA_pol_sigma-70_dom"/>
</dbReference>
<dbReference type="OrthoDB" id="9783733at2"/>
<feature type="domain" description="RNA polymerase sigma factor 70 region 4 type 2" evidence="6">
    <location>
        <begin position="107"/>
        <end position="159"/>
    </location>
</feature>
<comment type="caution">
    <text evidence="7">The sequence shown here is derived from an EMBL/GenBank/DDBJ whole genome shotgun (WGS) entry which is preliminary data.</text>
</comment>
<evidence type="ECO:0000256" key="4">
    <source>
        <dbReference type="ARBA" id="ARBA00023163"/>
    </source>
</evidence>
<dbReference type="SUPFAM" id="SSF88659">
    <property type="entry name" value="Sigma3 and sigma4 domains of RNA polymerase sigma factors"/>
    <property type="match status" value="1"/>
</dbReference>
<organism evidence="7 8">
    <name type="scientific">Pseudothauera nasutitermitis</name>
    <dbReference type="NCBI Taxonomy" id="2565930"/>
    <lineage>
        <taxon>Bacteria</taxon>
        <taxon>Pseudomonadati</taxon>
        <taxon>Pseudomonadota</taxon>
        <taxon>Betaproteobacteria</taxon>
        <taxon>Rhodocyclales</taxon>
        <taxon>Zoogloeaceae</taxon>
        <taxon>Pseudothauera</taxon>
    </lineage>
</organism>
<name>A0A4S4B2U8_9RHOO</name>
<proteinExistence type="inferred from homology"/>
<dbReference type="GO" id="GO:0003677">
    <property type="term" value="F:DNA binding"/>
    <property type="evidence" value="ECO:0007669"/>
    <property type="project" value="InterPro"/>
</dbReference>
<evidence type="ECO:0000259" key="5">
    <source>
        <dbReference type="Pfam" id="PF04542"/>
    </source>
</evidence>
<evidence type="ECO:0000259" key="6">
    <source>
        <dbReference type="Pfam" id="PF08281"/>
    </source>
</evidence>
<dbReference type="Pfam" id="PF08281">
    <property type="entry name" value="Sigma70_r4_2"/>
    <property type="match status" value="1"/>
</dbReference>
<dbReference type="InterPro" id="IPR013324">
    <property type="entry name" value="RNA_pol_sigma_r3/r4-like"/>
</dbReference>
<dbReference type="PANTHER" id="PTHR43133">
    <property type="entry name" value="RNA POLYMERASE ECF-TYPE SIGMA FACTO"/>
    <property type="match status" value="1"/>
</dbReference>
<gene>
    <name evidence="7" type="ORF">E6C76_00815</name>
</gene>
<feature type="domain" description="RNA polymerase sigma-70 region 2" evidence="5">
    <location>
        <begin position="10"/>
        <end position="74"/>
    </location>
</feature>
<dbReference type="GO" id="GO:0016987">
    <property type="term" value="F:sigma factor activity"/>
    <property type="evidence" value="ECO:0007669"/>
    <property type="project" value="UniProtKB-KW"/>
</dbReference>
<evidence type="ECO:0000256" key="2">
    <source>
        <dbReference type="ARBA" id="ARBA00023015"/>
    </source>
</evidence>
<reference evidence="7 8" key="1">
    <citation type="submission" date="2019-04" db="EMBL/GenBank/DDBJ databases">
        <title>Azoarcus nasutitermitis sp. nov. isolated from termite nest.</title>
        <authorList>
            <person name="Lin S.-Y."/>
            <person name="Hameed A."/>
            <person name="Hsu Y.-H."/>
            <person name="Young C.-C."/>
        </authorList>
    </citation>
    <scope>NUCLEOTIDE SEQUENCE [LARGE SCALE GENOMIC DNA]</scope>
    <source>
        <strain evidence="7 8">CC-YHH838</strain>
    </source>
</reference>
<evidence type="ECO:0000256" key="1">
    <source>
        <dbReference type="ARBA" id="ARBA00010641"/>
    </source>
</evidence>
<dbReference type="NCBIfam" id="TIGR02937">
    <property type="entry name" value="sigma70-ECF"/>
    <property type="match status" value="1"/>
</dbReference>
<dbReference type="Pfam" id="PF04542">
    <property type="entry name" value="Sigma70_r2"/>
    <property type="match status" value="1"/>
</dbReference>
<dbReference type="InterPro" id="IPR036388">
    <property type="entry name" value="WH-like_DNA-bd_sf"/>
</dbReference>
<dbReference type="CDD" id="cd06171">
    <property type="entry name" value="Sigma70_r4"/>
    <property type="match status" value="1"/>
</dbReference>
<comment type="similarity">
    <text evidence="1">Belongs to the sigma-70 factor family. ECF subfamily.</text>
</comment>
<protein>
    <submittedName>
        <fullName evidence="7">Sigma-70 family RNA polymerase sigma factor</fullName>
    </submittedName>
</protein>
<dbReference type="AlphaFoldDB" id="A0A4S4B2U8"/>
<dbReference type="EMBL" id="SSOC01000001">
    <property type="protein sequence ID" value="THF66968.1"/>
    <property type="molecule type" value="Genomic_DNA"/>
</dbReference>
<dbReference type="Gene3D" id="1.10.10.10">
    <property type="entry name" value="Winged helix-like DNA-binding domain superfamily/Winged helix DNA-binding domain"/>
    <property type="match status" value="1"/>
</dbReference>
<dbReference type="InterPro" id="IPR039425">
    <property type="entry name" value="RNA_pol_sigma-70-like"/>
</dbReference>
<keyword evidence="4" id="KW-0804">Transcription</keyword>
<dbReference type="Proteomes" id="UP000308430">
    <property type="component" value="Unassembled WGS sequence"/>
</dbReference>
<accession>A0A4S4B2U8</accession>
<dbReference type="InterPro" id="IPR007627">
    <property type="entry name" value="RNA_pol_sigma70_r2"/>
</dbReference>
<keyword evidence="3" id="KW-0731">Sigma factor</keyword>
<dbReference type="PANTHER" id="PTHR43133:SF63">
    <property type="entry name" value="RNA POLYMERASE SIGMA FACTOR FECI-RELATED"/>
    <property type="match status" value="1"/>
</dbReference>
<sequence>MTDVNRKLDLYLTHRSALIDYAASIAGARATAEDVVQEAWLRFEHAAGGNFHNPVGYLYRIVRNLALDLARRTASEQHVPDGDEELEVLPANTPSPETQVCDSNALRIVAEALAELPARTRTAFEMHRLGGHTLQEIAGHLGISVGLAHGLVRDALTHCAERLGDDDD</sequence>
<dbReference type="InterPro" id="IPR013325">
    <property type="entry name" value="RNA_pol_sigma_r2"/>
</dbReference>
<dbReference type="InterPro" id="IPR013249">
    <property type="entry name" value="RNA_pol_sigma70_r4_t2"/>
</dbReference>
<dbReference type="SUPFAM" id="SSF88946">
    <property type="entry name" value="Sigma2 domain of RNA polymerase sigma factors"/>
    <property type="match status" value="1"/>
</dbReference>
<dbReference type="RefSeq" id="WP_136346377.1">
    <property type="nucleotide sequence ID" value="NZ_SSOC01000001.1"/>
</dbReference>
<dbReference type="Gene3D" id="1.10.1740.10">
    <property type="match status" value="1"/>
</dbReference>
<evidence type="ECO:0000313" key="7">
    <source>
        <dbReference type="EMBL" id="THF66968.1"/>
    </source>
</evidence>